<dbReference type="STRING" id="224129.A0A1W4WZB5"/>
<protein>
    <submittedName>
        <fullName evidence="2">Radial spoke head 1 homolog</fullName>
    </submittedName>
</protein>
<organism evidence="1 2">
    <name type="scientific">Agrilus planipennis</name>
    <name type="common">Emerald ash borer</name>
    <name type="synonym">Agrilus marcopoli</name>
    <dbReference type="NCBI Taxonomy" id="224129"/>
    <lineage>
        <taxon>Eukaryota</taxon>
        <taxon>Metazoa</taxon>
        <taxon>Ecdysozoa</taxon>
        <taxon>Arthropoda</taxon>
        <taxon>Hexapoda</taxon>
        <taxon>Insecta</taxon>
        <taxon>Pterygota</taxon>
        <taxon>Neoptera</taxon>
        <taxon>Endopterygota</taxon>
        <taxon>Coleoptera</taxon>
        <taxon>Polyphaga</taxon>
        <taxon>Elateriformia</taxon>
        <taxon>Buprestoidea</taxon>
        <taxon>Buprestidae</taxon>
        <taxon>Agrilinae</taxon>
        <taxon>Agrilus</taxon>
    </lineage>
</organism>
<dbReference type="Gene3D" id="2.20.110.10">
    <property type="entry name" value="Histone H3 K4-specific methyltransferase SET7/9 N-terminal domain"/>
    <property type="match status" value="1"/>
</dbReference>
<dbReference type="Proteomes" id="UP000192223">
    <property type="component" value="Unplaced"/>
</dbReference>
<accession>A0A1W4WZB5</accession>
<gene>
    <name evidence="2" type="primary">LOC108737255</name>
</gene>
<dbReference type="KEGG" id="apln:108737255"/>
<dbReference type="OrthoDB" id="437960at2759"/>
<keyword evidence="1" id="KW-1185">Reference proteome</keyword>
<sequence length="327" mass="37415">MPKGSKKGKGKGKGGVYPIDETNPNLHFGTGNFQLPNGDKYSGEYCAHKFGIVWREGHGTYFTKEGQSYECQWSKDKIVEGKEITITYPTGEIYHGLTLKDKYEGPGTYYFEHTMPISCIFRGNCPVGHVVLVDLNGRVWEGDTMAKYEGALLLPENALYTQLDEEIGKGQVKRQALLETIQEGEEIEEESAQPSEHTVFMRKDKVENDIDFSASEWCQNYLRFKEMKATVLEKLENDEELTCEESEWHEKYLNFKENAFKRRIQQRPSIDEVDTTLLKQLYNGDNKEKQIPIPTIYAKQLLKYVPVESEKCGEDDCVSTNDLPSIS</sequence>
<dbReference type="InterPro" id="IPR052849">
    <property type="entry name" value="MORN_repeat_protein"/>
</dbReference>
<evidence type="ECO:0000313" key="2">
    <source>
        <dbReference type="RefSeq" id="XP_018325493.1"/>
    </source>
</evidence>
<dbReference type="SUPFAM" id="SSF82185">
    <property type="entry name" value="Histone H3 K4-specific methyltransferase SET7/9 N-terminal domain"/>
    <property type="match status" value="1"/>
</dbReference>
<evidence type="ECO:0000313" key="1">
    <source>
        <dbReference type="Proteomes" id="UP000192223"/>
    </source>
</evidence>
<dbReference type="AlphaFoldDB" id="A0A1W4WZB5"/>
<dbReference type="RefSeq" id="XP_018325493.1">
    <property type="nucleotide sequence ID" value="XM_018469991.1"/>
</dbReference>
<dbReference type="PANTHER" id="PTHR46917">
    <property type="entry name" value="MORN REPEAT-CONTAINING PROTEIN 2"/>
    <property type="match status" value="1"/>
</dbReference>
<reference evidence="2" key="1">
    <citation type="submission" date="2025-08" db="UniProtKB">
        <authorList>
            <consortium name="RefSeq"/>
        </authorList>
    </citation>
    <scope>IDENTIFICATION</scope>
    <source>
        <tissue evidence="2">Entire body</tissue>
    </source>
</reference>
<dbReference type="InParanoid" id="A0A1W4WZB5"/>
<dbReference type="GeneID" id="108737255"/>
<dbReference type="PANTHER" id="PTHR46917:SF1">
    <property type="entry name" value="MORN REPEAT-CONTAINING PROTEIN 2"/>
    <property type="match status" value="1"/>
</dbReference>
<proteinExistence type="predicted"/>
<name>A0A1W4WZB5_AGRPL</name>